<keyword evidence="2" id="KW-1133">Transmembrane helix</keyword>
<evidence type="ECO:0000256" key="1">
    <source>
        <dbReference type="SAM" id="Coils"/>
    </source>
</evidence>
<keyword evidence="1" id="KW-0175">Coiled coil</keyword>
<protein>
    <submittedName>
        <fullName evidence="3">Uncharacterized protein</fullName>
    </submittedName>
</protein>
<keyword evidence="2" id="KW-0472">Membrane</keyword>
<organism evidence="3 4">
    <name type="scientific">Providencia stuartii</name>
    <dbReference type="NCBI Taxonomy" id="588"/>
    <lineage>
        <taxon>Bacteria</taxon>
        <taxon>Pseudomonadati</taxon>
        <taxon>Pseudomonadota</taxon>
        <taxon>Gammaproteobacteria</taxon>
        <taxon>Enterobacterales</taxon>
        <taxon>Morganellaceae</taxon>
        <taxon>Providencia</taxon>
    </lineage>
</organism>
<reference evidence="3 4" key="1">
    <citation type="submission" date="2016-03" db="EMBL/GenBank/DDBJ databases">
        <title>Genome sequence of Providencia stuartii strain, isolated from the salivary glands of larval Lucilia sericata.</title>
        <authorList>
            <person name="Yuan Y."/>
            <person name="Zhang Y."/>
            <person name="Fu S."/>
            <person name="Crippen T.L."/>
            <person name="Visi D."/>
            <person name="Benbow M.E."/>
            <person name="Allen M."/>
            <person name="Tomberlin J.K."/>
            <person name="Sze S.-H."/>
            <person name="Tarone A.M."/>
        </authorList>
    </citation>
    <scope>NUCLEOTIDE SEQUENCE [LARGE SCALE GENOMIC DNA]</scope>
    <source>
        <strain evidence="3 4">Crippen</strain>
    </source>
</reference>
<keyword evidence="4" id="KW-1185">Reference proteome</keyword>
<comment type="caution">
    <text evidence="3">The sequence shown here is derived from an EMBL/GenBank/DDBJ whole genome shotgun (WGS) entry which is preliminary data.</text>
</comment>
<feature type="transmembrane region" description="Helical" evidence="2">
    <location>
        <begin position="12"/>
        <end position="30"/>
    </location>
</feature>
<accession>A0A1S1HJZ3</accession>
<name>A0A1S1HJZ3_PROST</name>
<dbReference type="Proteomes" id="UP000179588">
    <property type="component" value="Unassembled WGS sequence"/>
</dbReference>
<evidence type="ECO:0000256" key="2">
    <source>
        <dbReference type="SAM" id="Phobius"/>
    </source>
</evidence>
<evidence type="ECO:0000313" key="4">
    <source>
        <dbReference type="Proteomes" id="UP000179588"/>
    </source>
</evidence>
<keyword evidence="2" id="KW-0812">Transmembrane</keyword>
<feature type="coiled-coil region" evidence="1">
    <location>
        <begin position="56"/>
        <end position="90"/>
    </location>
</feature>
<gene>
    <name evidence="3" type="ORF">A3Q29_10985</name>
</gene>
<evidence type="ECO:0000313" key="3">
    <source>
        <dbReference type="EMBL" id="OHT22337.1"/>
    </source>
</evidence>
<proteinExistence type="predicted"/>
<dbReference type="EMBL" id="LVIE01000234">
    <property type="protein sequence ID" value="OHT22337.1"/>
    <property type="molecule type" value="Genomic_DNA"/>
</dbReference>
<dbReference type="AlphaFoldDB" id="A0A1S1HJZ3"/>
<sequence>MQGFWEIFGSAPFTAIAWLCTVISCIYAFIQKNNVGNIKQKFNDLNVIHNAVMIQNSTLQQKNVALEISNNELKIQNTNLEQKIIKIEKNDIHDNYQEVHQHGQNNFNQGVIKGDFIYNK</sequence>